<evidence type="ECO:0000256" key="1">
    <source>
        <dbReference type="ARBA" id="ARBA00004141"/>
    </source>
</evidence>
<feature type="transmembrane region" description="Helical" evidence="6">
    <location>
        <begin position="406"/>
        <end position="427"/>
    </location>
</feature>
<dbReference type="InParanoid" id="A0A6P4ANK9"/>
<dbReference type="Proteomes" id="UP001652623">
    <property type="component" value="Chromosome 11"/>
</dbReference>
<feature type="transmembrane region" description="Helical" evidence="6">
    <location>
        <begin position="330"/>
        <end position="357"/>
    </location>
</feature>
<dbReference type="PANTHER" id="PTHR11206">
    <property type="entry name" value="MULTIDRUG RESISTANCE PROTEIN"/>
    <property type="match status" value="1"/>
</dbReference>
<sequence length="474" mass="52183">MEDWRSELNKMNFASMKGKWKSSVLVKELKRVSFMGAPMVALMVSHYLIRFISVMMVGHLDELSLAGVSMATSFTSVTGFTLLLGLANGLETLCGQAYGAEQYHKLGIYTYTSIISLIFVCFPISIIWIFTDKILILMGQDHSISVVAQKYSIYLIPNLFCYAILQSLIRYLQTQSLILPMLYSTLAALCLHIPLCWVLVFKLELEITGAALAINISYWINVILLGFYIKFSSACEKTRPVFSMEVFLKIKEFFRFGIPSALMVCLEWWSYEVIILLAGLLPNPKLETSVISICFSITYLHSFVPYGFGATASTRVSNELGGGNSEAAKVAVFAVMLLAVVEIVIVSSTLFICRHVLGYAFSNERKVVDHVGDMGPLISLSIIMDGLQAVLSGVARGTGWQNVGAFVNLGAYYLVGTPLGAVLAFVVHLKGKGLWIGLVTGSTVQVGLLALRTSLTNWPKQASKARNRIFETAS</sequence>
<proteinExistence type="inferred from homology"/>
<evidence type="ECO:0000256" key="4">
    <source>
        <dbReference type="ARBA" id="ARBA00022989"/>
    </source>
</evidence>
<dbReference type="GO" id="GO:0042910">
    <property type="term" value="F:xenobiotic transmembrane transporter activity"/>
    <property type="evidence" value="ECO:0007669"/>
    <property type="project" value="InterPro"/>
</dbReference>
<evidence type="ECO:0000256" key="3">
    <source>
        <dbReference type="ARBA" id="ARBA00022692"/>
    </source>
</evidence>
<dbReference type="GO" id="GO:0016020">
    <property type="term" value="C:membrane"/>
    <property type="evidence" value="ECO:0007669"/>
    <property type="project" value="UniProtKB-SubCell"/>
</dbReference>
<comment type="subcellular location">
    <subcellularLocation>
        <location evidence="1">Membrane</location>
        <topology evidence="1">Multi-pass membrane protein</topology>
    </subcellularLocation>
</comment>
<evidence type="ECO:0000256" key="5">
    <source>
        <dbReference type="ARBA" id="ARBA00023136"/>
    </source>
</evidence>
<feature type="transmembrane region" description="Helical" evidence="6">
    <location>
        <begin position="377"/>
        <end position="394"/>
    </location>
</feature>
<feature type="transmembrane region" description="Helical" evidence="6">
    <location>
        <begin position="108"/>
        <end position="131"/>
    </location>
</feature>
<feature type="transmembrane region" description="Helical" evidence="6">
    <location>
        <begin position="207"/>
        <end position="231"/>
    </location>
</feature>
<dbReference type="GeneID" id="107433050"/>
<feature type="transmembrane region" description="Helical" evidence="6">
    <location>
        <begin position="151"/>
        <end position="169"/>
    </location>
</feature>
<dbReference type="CDD" id="cd13132">
    <property type="entry name" value="MATE_eukaryotic"/>
    <property type="match status" value="1"/>
</dbReference>
<keyword evidence="5 6" id="KW-0472">Membrane</keyword>
<feature type="transmembrane region" description="Helical" evidence="6">
    <location>
        <begin position="290"/>
        <end position="309"/>
    </location>
</feature>
<reference evidence="8" key="1">
    <citation type="submission" date="2025-08" db="UniProtKB">
        <authorList>
            <consortium name="RefSeq"/>
        </authorList>
    </citation>
    <scope>IDENTIFICATION</scope>
    <source>
        <tissue evidence="8">Seedling</tissue>
    </source>
</reference>
<feature type="transmembrane region" description="Helical" evidence="6">
    <location>
        <begin position="433"/>
        <end position="451"/>
    </location>
</feature>
<keyword evidence="4 6" id="KW-1133">Transmembrane helix</keyword>
<dbReference type="GO" id="GO:1990961">
    <property type="term" value="P:xenobiotic detoxification by transmembrane export across the plasma membrane"/>
    <property type="evidence" value="ECO:0007669"/>
    <property type="project" value="InterPro"/>
</dbReference>
<gene>
    <name evidence="8" type="primary">LOC107433050</name>
</gene>
<keyword evidence="7" id="KW-1185">Reference proteome</keyword>
<dbReference type="GO" id="GO:0015297">
    <property type="term" value="F:antiporter activity"/>
    <property type="evidence" value="ECO:0007669"/>
    <property type="project" value="InterPro"/>
</dbReference>
<dbReference type="RefSeq" id="XP_015899775.3">
    <property type="nucleotide sequence ID" value="XM_016044289.4"/>
</dbReference>
<accession>A0A6P4ANK9</accession>
<dbReference type="NCBIfam" id="TIGR00797">
    <property type="entry name" value="matE"/>
    <property type="match status" value="1"/>
</dbReference>
<organism evidence="7 8">
    <name type="scientific">Ziziphus jujuba</name>
    <name type="common">Chinese jujube</name>
    <name type="synonym">Ziziphus sativa</name>
    <dbReference type="NCBI Taxonomy" id="326968"/>
    <lineage>
        <taxon>Eukaryota</taxon>
        <taxon>Viridiplantae</taxon>
        <taxon>Streptophyta</taxon>
        <taxon>Embryophyta</taxon>
        <taxon>Tracheophyta</taxon>
        <taxon>Spermatophyta</taxon>
        <taxon>Magnoliopsida</taxon>
        <taxon>eudicotyledons</taxon>
        <taxon>Gunneridae</taxon>
        <taxon>Pentapetalae</taxon>
        <taxon>rosids</taxon>
        <taxon>fabids</taxon>
        <taxon>Rosales</taxon>
        <taxon>Rhamnaceae</taxon>
        <taxon>Paliureae</taxon>
        <taxon>Ziziphus</taxon>
    </lineage>
</organism>
<feature type="transmembrane region" description="Helical" evidence="6">
    <location>
        <begin position="65"/>
        <end position="87"/>
    </location>
</feature>
<dbReference type="Pfam" id="PF01554">
    <property type="entry name" value="MatE"/>
    <property type="match status" value="2"/>
</dbReference>
<comment type="similarity">
    <text evidence="2 6">Belongs to the multi antimicrobial extrusion (MATE) (TC 2.A.66.1) family.</text>
</comment>
<feature type="transmembrane region" description="Helical" evidence="6">
    <location>
        <begin position="32"/>
        <end position="53"/>
    </location>
</feature>
<dbReference type="AlphaFoldDB" id="A0A6P4ANK9"/>
<protein>
    <recommendedName>
        <fullName evidence="6">Protein DETOXIFICATION</fullName>
    </recommendedName>
    <alternativeName>
        <fullName evidence="6">Multidrug and toxic compound extrusion protein</fullName>
    </alternativeName>
</protein>
<dbReference type="KEGG" id="zju:107433050"/>
<evidence type="ECO:0000313" key="8">
    <source>
        <dbReference type="RefSeq" id="XP_015899775.3"/>
    </source>
</evidence>
<evidence type="ECO:0000313" key="7">
    <source>
        <dbReference type="Proteomes" id="UP001652623"/>
    </source>
</evidence>
<feature type="transmembrane region" description="Helical" evidence="6">
    <location>
        <begin position="252"/>
        <end position="270"/>
    </location>
</feature>
<name>A0A6P4ANK9_ZIZJJ</name>
<dbReference type="InterPro" id="IPR045069">
    <property type="entry name" value="MATE_euk"/>
</dbReference>
<dbReference type="InterPro" id="IPR002528">
    <property type="entry name" value="MATE_fam"/>
</dbReference>
<evidence type="ECO:0000256" key="6">
    <source>
        <dbReference type="RuleBase" id="RU004914"/>
    </source>
</evidence>
<keyword evidence="3 6" id="KW-0812">Transmembrane</keyword>
<feature type="transmembrane region" description="Helical" evidence="6">
    <location>
        <begin position="181"/>
        <end position="201"/>
    </location>
</feature>
<evidence type="ECO:0000256" key="2">
    <source>
        <dbReference type="ARBA" id="ARBA00010199"/>
    </source>
</evidence>